<dbReference type="Pfam" id="PF13511">
    <property type="entry name" value="DUF4124"/>
    <property type="match status" value="1"/>
</dbReference>
<dbReference type="Proteomes" id="UP000009145">
    <property type="component" value="Chromosome"/>
</dbReference>
<reference evidence="3 4" key="1">
    <citation type="journal article" date="2012" name="J. Bacteriol.">
        <title>Complete genome sequences of Methylophaga sp. strain JAM1 and Methylophaga sp. strain JAM7.</title>
        <authorList>
            <person name="Villeneuve C."/>
            <person name="Martineau C."/>
            <person name="Mauffrey F."/>
            <person name="Villemur R."/>
        </authorList>
    </citation>
    <scope>NUCLEOTIDE SEQUENCE [LARGE SCALE GENOMIC DNA]</scope>
    <source>
        <strain evidence="3 4">JAM7</strain>
    </source>
</reference>
<feature type="region of interest" description="Disordered" evidence="1">
    <location>
        <begin position="42"/>
        <end position="93"/>
    </location>
</feature>
<dbReference type="AlphaFoldDB" id="I1YFR3"/>
<organism evidence="3 4">
    <name type="scientific">Methylophaga frappieri (strain ATCC BAA-2434 / DSM 25690 / JAM7)</name>
    <dbReference type="NCBI Taxonomy" id="754477"/>
    <lineage>
        <taxon>Bacteria</taxon>
        <taxon>Pseudomonadati</taxon>
        <taxon>Pseudomonadota</taxon>
        <taxon>Gammaproteobacteria</taxon>
        <taxon>Thiotrichales</taxon>
        <taxon>Piscirickettsiaceae</taxon>
        <taxon>Methylophaga</taxon>
    </lineage>
</organism>
<accession>I1YFR3</accession>
<evidence type="ECO:0000313" key="3">
    <source>
        <dbReference type="EMBL" id="AFJ01756.1"/>
    </source>
</evidence>
<dbReference type="InterPro" id="IPR025392">
    <property type="entry name" value="DUF4124"/>
</dbReference>
<dbReference type="PATRIC" id="fig|754477.3.peg.577"/>
<dbReference type="eggNOG" id="ENOG5032YZ5">
    <property type="taxonomic scope" value="Bacteria"/>
</dbReference>
<feature type="domain" description="DUF4124" evidence="2">
    <location>
        <begin position="17"/>
        <end position="63"/>
    </location>
</feature>
<protein>
    <recommendedName>
        <fullName evidence="2">DUF4124 domain-containing protein</fullName>
    </recommendedName>
</protein>
<proteinExistence type="predicted"/>
<evidence type="ECO:0000259" key="2">
    <source>
        <dbReference type="Pfam" id="PF13511"/>
    </source>
</evidence>
<evidence type="ECO:0000256" key="1">
    <source>
        <dbReference type="SAM" id="MobiDB-lite"/>
    </source>
</evidence>
<dbReference type="KEGG" id="mec:Q7C_584"/>
<feature type="compositionally biased region" description="Acidic residues" evidence="1">
    <location>
        <begin position="67"/>
        <end position="85"/>
    </location>
</feature>
<sequence length="198" mass="21925" precursor="true">MPIWLAYIVGMKKIIALLLCFLPVVITAEVYRWVDENGNTVFSDQPVENAEPVDLPEASTYSPVDLPDIDPDSDETDSDLTEEEATAVPDYEIGVVSPQDDETMRINNGNLTVNIEIRPALSSDRQDKIQLNLDGRPHGEPLPQLSFSLENLDRGTHTLSASVINQNGEVIAESPQIKFHLQRNSILLNPNTRNVPAP</sequence>
<keyword evidence="4" id="KW-1185">Reference proteome</keyword>
<name>I1YFR3_METFJ</name>
<dbReference type="STRING" id="754477.Q7C_584"/>
<dbReference type="EMBL" id="CP003380">
    <property type="protein sequence ID" value="AFJ01756.1"/>
    <property type="molecule type" value="Genomic_DNA"/>
</dbReference>
<dbReference type="HOGENOM" id="CLU_110739_0_1_6"/>
<evidence type="ECO:0000313" key="4">
    <source>
        <dbReference type="Proteomes" id="UP000009145"/>
    </source>
</evidence>
<gene>
    <name evidence="3" type="ordered locus">Q7C_584</name>
</gene>